<protein>
    <submittedName>
        <fullName evidence="2">Uncharacterized protein</fullName>
    </submittedName>
</protein>
<gene>
    <name evidence="2" type="ORF">TrST_g11393</name>
</gene>
<accession>A0A9W7AS75</accession>
<dbReference type="OrthoDB" id="185184at2759"/>
<evidence type="ECO:0000313" key="2">
    <source>
        <dbReference type="EMBL" id="GMH76784.1"/>
    </source>
</evidence>
<organism evidence="2 3">
    <name type="scientific">Triparma strigata</name>
    <dbReference type="NCBI Taxonomy" id="1606541"/>
    <lineage>
        <taxon>Eukaryota</taxon>
        <taxon>Sar</taxon>
        <taxon>Stramenopiles</taxon>
        <taxon>Ochrophyta</taxon>
        <taxon>Bolidophyceae</taxon>
        <taxon>Parmales</taxon>
        <taxon>Triparmaceae</taxon>
        <taxon>Triparma</taxon>
    </lineage>
</organism>
<feature type="transmembrane region" description="Helical" evidence="1">
    <location>
        <begin position="62"/>
        <end position="81"/>
    </location>
</feature>
<proteinExistence type="predicted"/>
<evidence type="ECO:0000256" key="1">
    <source>
        <dbReference type="SAM" id="Phobius"/>
    </source>
</evidence>
<comment type="caution">
    <text evidence="2">The sequence shown here is derived from an EMBL/GenBank/DDBJ whole genome shotgun (WGS) entry which is preliminary data.</text>
</comment>
<dbReference type="Proteomes" id="UP001165085">
    <property type="component" value="Unassembled WGS sequence"/>
</dbReference>
<sequence>MFAARSMTRVAARVGQRRTIVDGLTAKESKIEEVRKLQNAGGVTQGAPNPTYLKQSGDMATFAFGMGLITFAMLKLSNGYWNMAHGTGKLD</sequence>
<dbReference type="EMBL" id="BRXY01000200">
    <property type="protein sequence ID" value="GMH76784.1"/>
    <property type="molecule type" value="Genomic_DNA"/>
</dbReference>
<name>A0A9W7AS75_9STRA</name>
<reference evidence="3" key="1">
    <citation type="journal article" date="2023" name="Commun. Biol.">
        <title>Genome analysis of Parmales, the sister group of diatoms, reveals the evolutionary specialization of diatoms from phago-mixotrophs to photoautotrophs.</title>
        <authorList>
            <person name="Ban H."/>
            <person name="Sato S."/>
            <person name="Yoshikawa S."/>
            <person name="Yamada K."/>
            <person name="Nakamura Y."/>
            <person name="Ichinomiya M."/>
            <person name="Sato N."/>
            <person name="Blanc-Mathieu R."/>
            <person name="Endo H."/>
            <person name="Kuwata A."/>
            <person name="Ogata H."/>
        </authorList>
    </citation>
    <scope>NUCLEOTIDE SEQUENCE [LARGE SCALE GENOMIC DNA]</scope>
    <source>
        <strain evidence="3">NIES 3701</strain>
    </source>
</reference>
<keyword evidence="1" id="KW-1133">Transmembrane helix</keyword>
<dbReference type="AlphaFoldDB" id="A0A9W7AS75"/>
<keyword evidence="3" id="KW-1185">Reference proteome</keyword>
<keyword evidence="1" id="KW-0472">Membrane</keyword>
<keyword evidence="1" id="KW-0812">Transmembrane</keyword>
<evidence type="ECO:0000313" key="3">
    <source>
        <dbReference type="Proteomes" id="UP001165085"/>
    </source>
</evidence>